<dbReference type="GO" id="GO:0043007">
    <property type="term" value="P:maintenance of rDNA"/>
    <property type="evidence" value="ECO:0007669"/>
    <property type="project" value="TreeGrafter"/>
</dbReference>
<dbReference type="Proteomes" id="UP000694406">
    <property type="component" value="Unplaced"/>
</dbReference>
<reference evidence="9" key="2">
    <citation type="submission" date="2025-09" db="UniProtKB">
        <authorList>
            <consortium name="Ensembl"/>
        </authorList>
    </citation>
    <scope>IDENTIFICATION</scope>
</reference>
<dbReference type="InterPro" id="IPR032245">
    <property type="entry name" value="RMI2"/>
</dbReference>
<evidence type="ECO:0000256" key="6">
    <source>
        <dbReference type="ARBA" id="ARBA00061240"/>
    </source>
</evidence>
<dbReference type="InterPro" id="IPR012340">
    <property type="entry name" value="NA-bd_OB-fold"/>
</dbReference>
<dbReference type="AlphaFoldDB" id="A0A8C5RVT8"/>
<keyword evidence="4" id="KW-0539">Nucleus</keyword>
<proteinExistence type="inferred from homology"/>
<evidence type="ECO:0000313" key="10">
    <source>
        <dbReference type="Proteomes" id="UP000694406"/>
    </source>
</evidence>
<dbReference type="GO" id="GO:0005829">
    <property type="term" value="C:cytosol"/>
    <property type="evidence" value="ECO:0007669"/>
    <property type="project" value="TreeGrafter"/>
</dbReference>
<keyword evidence="3" id="KW-0238">DNA-binding</keyword>
<accession>A0A8C5RVT8</accession>
<dbReference type="GeneTree" id="ENSGT00390000001653"/>
<organism evidence="9 10">
    <name type="scientific">Laticauda laticaudata</name>
    <name type="common">Blue-ringed sea krait</name>
    <name type="synonym">Blue-lipped sea krait</name>
    <dbReference type="NCBI Taxonomy" id="8630"/>
    <lineage>
        <taxon>Eukaryota</taxon>
        <taxon>Metazoa</taxon>
        <taxon>Chordata</taxon>
        <taxon>Craniata</taxon>
        <taxon>Vertebrata</taxon>
        <taxon>Euteleostomi</taxon>
        <taxon>Lepidosauria</taxon>
        <taxon>Squamata</taxon>
        <taxon>Bifurcata</taxon>
        <taxon>Unidentata</taxon>
        <taxon>Episquamata</taxon>
        <taxon>Toxicofera</taxon>
        <taxon>Serpentes</taxon>
        <taxon>Colubroidea</taxon>
        <taxon>Elapidae</taxon>
        <taxon>Laticaudinae</taxon>
        <taxon>Laticauda</taxon>
    </lineage>
</organism>
<dbReference type="PANTHER" id="PTHR33962">
    <property type="entry name" value="RECQ-MEDIATED GENOME INSTABILITY PROTEIN 2 RMI2"/>
    <property type="match status" value="1"/>
</dbReference>
<evidence type="ECO:0000256" key="4">
    <source>
        <dbReference type="ARBA" id="ARBA00023242"/>
    </source>
</evidence>
<protein>
    <recommendedName>
        <fullName evidence="8">RecQ-mediated genome instability protein 2</fullName>
    </recommendedName>
</protein>
<dbReference type="GO" id="GO:0033045">
    <property type="term" value="P:regulation of sister chromatid segregation"/>
    <property type="evidence" value="ECO:0007669"/>
    <property type="project" value="TreeGrafter"/>
</dbReference>
<evidence type="ECO:0000256" key="2">
    <source>
        <dbReference type="ARBA" id="ARBA00022705"/>
    </source>
</evidence>
<dbReference type="Gene3D" id="2.40.50.140">
    <property type="entry name" value="Nucleic acid-binding proteins"/>
    <property type="match status" value="1"/>
</dbReference>
<name>A0A8C5RVT8_LATLA</name>
<dbReference type="Pfam" id="PF16100">
    <property type="entry name" value="RMI2"/>
    <property type="match status" value="1"/>
</dbReference>
<dbReference type="GO" id="GO:0006260">
    <property type="term" value="P:DNA replication"/>
    <property type="evidence" value="ECO:0007669"/>
    <property type="project" value="UniProtKB-KW"/>
</dbReference>
<evidence type="ECO:0000256" key="8">
    <source>
        <dbReference type="ARBA" id="ARBA00069617"/>
    </source>
</evidence>
<comment type="similarity">
    <text evidence="6">Belongs to the RMI2 family.</text>
</comment>
<dbReference type="PANTHER" id="PTHR33962:SF1">
    <property type="entry name" value="RECQ-MEDIATED GENOME INSTABILITY PROTEIN 2"/>
    <property type="match status" value="1"/>
</dbReference>
<dbReference type="Ensembl" id="ENSLLTT00000008044.1">
    <property type="protein sequence ID" value="ENSLLTP00000007756.1"/>
    <property type="gene ID" value="ENSLLTG00000005877.1"/>
</dbReference>
<keyword evidence="10" id="KW-1185">Reference proteome</keyword>
<dbReference type="GO" id="GO:0006281">
    <property type="term" value="P:DNA repair"/>
    <property type="evidence" value="ECO:0007669"/>
    <property type="project" value="TreeGrafter"/>
</dbReference>
<comment type="subcellular location">
    <subcellularLocation>
        <location evidence="1">Nucleus</location>
    </subcellularLocation>
</comment>
<evidence type="ECO:0000256" key="3">
    <source>
        <dbReference type="ARBA" id="ARBA00023125"/>
    </source>
</evidence>
<reference evidence="9" key="1">
    <citation type="submission" date="2025-08" db="UniProtKB">
        <authorList>
            <consortium name="Ensembl"/>
        </authorList>
    </citation>
    <scope>IDENTIFICATION</scope>
</reference>
<comment type="subunit">
    <text evidence="7">Component of the RMI complex, containing at least TOP3A, RMI1 and RMI2. The RMI complex interacts with BLM.</text>
</comment>
<comment type="function">
    <text evidence="5">Essential component of the RMI complex, a complex that plays an important role in the processing of homologous recombination intermediates. It is required to regulate sister chromatid segregation and to limit DNA crossover. Essential for the stability, localization, and function of BLM, TOP3A, and complexes containing BLM. In the RMI complex, it is required to target BLM to chromatin and stress-induced nuclear foci and mitotic phosphorylation of BLM.</text>
</comment>
<keyword evidence="2" id="KW-0235">DNA replication</keyword>
<dbReference type="FunFam" id="2.40.50.140:FF:000224">
    <property type="entry name" value="RecQ mediated genome instability 2"/>
    <property type="match status" value="1"/>
</dbReference>
<dbReference type="GO" id="GO:0003677">
    <property type="term" value="F:DNA binding"/>
    <property type="evidence" value="ECO:0007669"/>
    <property type="project" value="UniProtKB-KW"/>
</dbReference>
<dbReference type="GO" id="GO:2000042">
    <property type="term" value="P:negative regulation of double-strand break repair via homologous recombination"/>
    <property type="evidence" value="ECO:0007669"/>
    <property type="project" value="TreeGrafter"/>
</dbReference>
<evidence type="ECO:0000256" key="5">
    <source>
        <dbReference type="ARBA" id="ARBA00055932"/>
    </source>
</evidence>
<evidence type="ECO:0000256" key="7">
    <source>
        <dbReference type="ARBA" id="ARBA00065114"/>
    </source>
</evidence>
<evidence type="ECO:0000313" key="9">
    <source>
        <dbReference type="Ensembl" id="ENSLLTP00000007756.1"/>
    </source>
</evidence>
<sequence>MLSVFLKFGGKEVGLTMEKSFLQSPPVKVLAAQLKRCRQVPGGSWLLDREEYGCPALPVSLVWMQGKVLAVEQDGSTVRLLDESGSFVVSGVERVPKGKPCLSPGNYVMVMGLVQGCMPEPVLQAVKMTDLSGNPLHRTMWELEVEDLQRSLLS</sequence>
<dbReference type="GO" id="GO:0016607">
    <property type="term" value="C:nuclear speck"/>
    <property type="evidence" value="ECO:0007669"/>
    <property type="project" value="TreeGrafter"/>
</dbReference>
<evidence type="ECO:0000256" key="1">
    <source>
        <dbReference type="ARBA" id="ARBA00004123"/>
    </source>
</evidence>